<dbReference type="AlphaFoldDB" id="X0SQ06"/>
<proteinExistence type="predicted"/>
<name>X0SQ06_9ZZZZ</name>
<organism evidence="1">
    <name type="scientific">marine sediment metagenome</name>
    <dbReference type="NCBI Taxonomy" id="412755"/>
    <lineage>
        <taxon>unclassified sequences</taxon>
        <taxon>metagenomes</taxon>
        <taxon>ecological metagenomes</taxon>
    </lineage>
</organism>
<sequence length="56" mass="6126">MLAKGPALWQDAKNLIPGGNQLLSKRSEKFLPGLRPAYYAKAKGCDVIHGGFKRLT</sequence>
<protein>
    <submittedName>
        <fullName evidence="1">Uncharacterized protein</fullName>
    </submittedName>
</protein>
<evidence type="ECO:0000313" key="1">
    <source>
        <dbReference type="EMBL" id="GAF83154.1"/>
    </source>
</evidence>
<reference evidence="1" key="1">
    <citation type="journal article" date="2014" name="Front. Microbiol.">
        <title>High frequency of phylogenetically diverse reductive dehalogenase-homologous genes in deep subseafloor sedimentary metagenomes.</title>
        <authorList>
            <person name="Kawai M."/>
            <person name="Futagami T."/>
            <person name="Toyoda A."/>
            <person name="Takaki Y."/>
            <person name="Nishi S."/>
            <person name="Hori S."/>
            <person name="Arai W."/>
            <person name="Tsubouchi T."/>
            <person name="Morono Y."/>
            <person name="Uchiyama I."/>
            <person name="Ito T."/>
            <person name="Fujiyama A."/>
            <person name="Inagaki F."/>
            <person name="Takami H."/>
        </authorList>
    </citation>
    <scope>NUCLEOTIDE SEQUENCE</scope>
    <source>
        <strain evidence="1">Expedition CK06-06</strain>
    </source>
</reference>
<dbReference type="EMBL" id="BARS01003463">
    <property type="protein sequence ID" value="GAF83154.1"/>
    <property type="molecule type" value="Genomic_DNA"/>
</dbReference>
<comment type="caution">
    <text evidence="1">The sequence shown here is derived from an EMBL/GenBank/DDBJ whole genome shotgun (WGS) entry which is preliminary data.</text>
</comment>
<accession>X0SQ06</accession>
<gene>
    <name evidence="1" type="ORF">S01H1_06712</name>
</gene>